<dbReference type="InterPro" id="IPR003593">
    <property type="entry name" value="AAA+_ATPase"/>
</dbReference>
<reference evidence="3 4" key="1">
    <citation type="submission" date="2019-09" db="EMBL/GenBank/DDBJ databases">
        <title>Actinomadura physcomitrii sp. nov., a novel actinomycete isolated from moss [Physcomitrium sphaericum (Ludw) Fuernr].</title>
        <authorList>
            <person name="Zhuang X."/>
            <person name="Liu C."/>
        </authorList>
    </citation>
    <scope>NUCLEOTIDE SEQUENCE [LARGE SCALE GENOMIC DNA]</scope>
    <source>
        <strain evidence="3 4">HMC1</strain>
    </source>
</reference>
<dbReference type="Proteomes" id="UP000468735">
    <property type="component" value="Unassembled WGS sequence"/>
</dbReference>
<dbReference type="OrthoDB" id="3884841at2"/>
<feature type="domain" description="NACHT" evidence="2">
    <location>
        <begin position="288"/>
        <end position="429"/>
    </location>
</feature>
<proteinExistence type="predicted"/>
<evidence type="ECO:0000313" key="3">
    <source>
        <dbReference type="EMBL" id="KAB2351594.1"/>
    </source>
</evidence>
<keyword evidence="3" id="KW-0067">ATP-binding</keyword>
<keyword evidence="4" id="KW-1185">Reference proteome</keyword>
<dbReference type="CDD" id="cd00267">
    <property type="entry name" value="ABC_ATPase"/>
    <property type="match status" value="1"/>
</dbReference>
<dbReference type="InterPro" id="IPR007111">
    <property type="entry name" value="NACHT_NTPase"/>
</dbReference>
<feature type="region of interest" description="Disordered" evidence="1">
    <location>
        <begin position="1368"/>
        <end position="1398"/>
    </location>
</feature>
<dbReference type="SMART" id="SM00382">
    <property type="entry name" value="AAA"/>
    <property type="match status" value="1"/>
</dbReference>
<protein>
    <submittedName>
        <fullName evidence="3">ATP-binding protein</fullName>
    </submittedName>
</protein>
<evidence type="ECO:0000259" key="2">
    <source>
        <dbReference type="PROSITE" id="PS50837"/>
    </source>
</evidence>
<keyword evidence="3" id="KW-0547">Nucleotide-binding</keyword>
<gene>
    <name evidence="3" type="ORF">F8566_05050</name>
</gene>
<feature type="region of interest" description="Disordered" evidence="1">
    <location>
        <begin position="2068"/>
        <end position="2088"/>
    </location>
</feature>
<dbReference type="PROSITE" id="PS50837">
    <property type="entry name" value="NACHT"/>
    <property type="match status" value="1"/>
</dbReference>
<evidence type="ECO:0000313" key="4">
    <source>
        <dbReference type="Proteomes" id="UP000468735"/>
    </source>
</evidence>
<organism evidence="3 4">
    <name type="scientific">Actinomadura rudentiformis</name>
    <dbReference type="NCBI Taxonomy" id="359158"/>
    <lineage>
        <taxon>Bacteria</taxon>
        <taxon>Bacillati</taxon>
        <taxon>Actinomycetota</taxon>
        <taxon>Actinomycetes</taxon>
        <taxon>Streptosporangiales</taxon>
        <taxon>Thermomonosporaceae</taxon>
        <taxon>Actinomadura</taxon>
    </lineage>
</organism>
<dbReference type="InterPro" id="IPR027417">
    <property type="entry name" value="P-loop_NTPase"/>
</dbReference>
<dbReference type="EMBL" id="WBMT01000002">
    <property type="protein sequence ID" value="KAB2351594.1"/>
    <property type="molecule type" value="Genomic_DNA"/>
</dbReference>
<dbReference type="RefSeq" id="WP_151558490.1">
    <property type="nucleotide sequence ID" value="NZ_WBMT01000002.1"/>
</dbReference>
<dbReference type="Gene3D" id="3.40.50.300">
    <property type="entry name" value="P-loop containing nucleotide triphosphate hydrolases"/>
    <property type="match status" value="1"/>
</dbReference>
<feature type="compositionally biased region" description="Acidic residues" evidence="1">
    <location>
        <begin position="927"/>
        <end position="937"/>
    </location>
</feature>
<feature type="region of interest" description="Disordered" evidence="1">
    <location>
        <begin position="925"/>
        <end position="950"/>
    </location>
</feature>
<feature type="region of interest" description="Disordered" evidence="1">
    <location>
        <begin position="815"/>
        <end position="853"/>
    </location>
</feature>
<name>A0A6H9YTJ4_9ACTN</name>
<dbReference type="GO" id="GO:0005524">
    <property type="term" value="F:ATP binding"/>
    <property type="evidence" value="ECO:0007669"/>
    <property type="project" value="UniProtKB-KW"/>
</dbReference>
<dbReference type="SUPFAM" id="SSF52540">
    <property type="entry name" value="P-loop containing nucleoside triphosphate hydrolases"/>
    <property type="match status" value="1"/>
</dbReference>
<accession>A0A6H9YTJ4</accession>
<sequence>MRPAEGERAAVVGFSGQYGLAARIVRAKLPMLEWIRVADPAAGVADDFQFQAGPTWHALQVKWSQYPESFAWGTLVNPSGTEPALLKELAQAWTRLRESWTGPLVLHLCTNNYASTATPRGSTPLAEVTAAGPRHFAAFLARSFEPLRRSIAQGGLRWNDLAQLPEVKEWVAAWNAMRAAASLDDDQFVSFVRDFELSFALPADELLMRPGGSSADAELRTLAATLQELVADPAQPSHLDRGELLDRLGWSDRIRYRHPHRFPLPAVYTANESARATLEQRLAKLAGGYVALVGPAGSGKSTLLASLVVPGRVVRYYAFVPDAPDPLSGRGEADSFLHDLSLGLEDGGLYRSGYGNDLQAQRAVLLDQLDQAGQRWLNSGERTIIIVDGLDHIPREQNPTRSLLNELPAPNAIPNGVFVILGTQTTAVLHDSIEAALGREERTIDVPALASNEVRALADKAGPGTWLYPGQLSTLVEASEGHPLALTYLLQELTALESAEQELDARRQRADLVLADASEYGRHIEERYRGYLRVVGDDREVFDLLAAVARLRSPVSLDWLATWADPHALTTFASRTSVFFRRSENEWRFIHNSFRLFLSDETARVAGTIDPTRNRQLHSALADLCASAHDWPAYRDEELAQRFLAGEYTAVLKVATPTHLREALLEFRPLATVREHALLALRAAAAVDDHAAYVRLLIFHNELWQREQVLEPKELAAAVFELTPDRAAEHIVRGGQLRLSAADAMEQAVAFAEIGALNTARDIMHACGGLAGLVEKDRPVRQQNRPASVANWAQVIWSLSGVDRVMMELDHVLPHPSMTKPAADRQPEATVRSEEPWQRDQRIRDQRDRDAATTSCRNLAHARCFDLLMELGDDEALDALTTVIDAEAEADWRARARVVRALAAAEDGAPNQVLRWVREILEIDAASPDEEEDDEDEQPRPDAPGARRPVPLTLRLRAAEALTQVGLVDAPEIDALVPPGTIAAWPDSLAHRKGLSAFQGWISLHRLRVVHPDPTPTRSATDLQSRLSEERDVGNERFRHALRTLARLEGQHRAASVGRDETPVVAAHAGPIIRLLEVPQQQTRDWNGWYNVRDAAPDLMRRLVLVATRAGGATGLRQLLDLFDIAWTTPDRARFWSISLQQMVVMAVMQAHPSASSWAIRWLERLNREVDKRAFGLHDRVETWLRQARAWAGAGDASRGKHAMRAAVSSSLGPGYHEEDTQLTDWLDWLAAAVDAGKITPHELTMTARDYAARILNNFQETTGDAASAVERLTLLTFPVSPELACAMVESLCEAGVVDEASAIKAVVLAATRDSTVPAMLGVAIATNLLLPIVRVPSTAVTDTLRARDDSGEFDAILEHASRIWTVPDNRESSGSADEAEAIPAEASTPTGGQEPMRPTTARTLLTAMRAARTAGDLVAVPSGGWESAVERVASMSVSAPVARALLEEATRLELGSAAIGSLAALAARVGDTASAMTALTRTLARTRGTGWLTYIDGGSRLKLFKAALRDRNPELIGLAARDLAGSLTSGEIRGQIQPNDLHRIAELIGGSEVIAAAWPDVIAYLDKFAPTGGSSLGCGVVPATSAGEAVVRWAAGYLGHPVRPLDFGARRVLQVALRLSPDAAQRVLAEAIGLGGWAAEAALLAIVTAPPADRPPSLDEELAAAVDAAVVSSDAICRSIARRLAELYGMPMAVPPHRPLPAVYRLTLPPLLPRSAPELDAEGTPHLNLHDPQHLVAPFDIPVEWIAELAGLDLSAVMSRAAAIASANTEPWARGGHRAQADRLKRRGQKHTYRPWAYMAGRRALGFVLAELLDANMLGDSPRYPAYELGLVDERLLCIETHPVPVSTPVPWRSDGASNYDASGWCGEVGQAAQVYAKATADATPYVLAESSEWHGLEWGRPEEVRIVSTTHGQSIGTLILTPGQAWENTFASAMGYPDRMSLGWSGEELVLRGREPHSDPPYFDWLAMHPAAAARLGWLPNPDELFAWRGQDGGWRARTIRRARGQLSHQPPANTACAEVWQVVLSDIGRAELSRTFPGIARKIHVTRTLPANRRLRLVEETASAQASIQEPASVAKGQEAATSED</sequence>
<comment type="caution">
    <text evidence="3">The sequence shown here is derived from an EMBL/GenBank/DDBJ whole genome shotgun (WGS) entry which is preliminary data.</text>
</comment>
<evidence type="ECO:0000256" key="1">
    <source>
        <dbReference type="SAM" id="MobiDB-lite"/>
    </source>
</evidence>
<feature type="compositionally biased region" description="Basic and acidic residues" evidence="1">
    <location>
        <begin position="822"/>
        <end position="851"/>
    </location>
</feature>